<dbReference type="AlphaFoldDB" id="A0A967BDN5"/>
<evidence type="ECO:0000313" key="2">
    <source>
        <dbReference type="Proteomes" id="UP000597459"/>
    </source>
</evidence>
<name>A0A967BDN5_9PROT</name>
<sequence>MIFGVFDIPAECESLRLTAQMPGKMFSLRLGDGKWEESVAVEKAEMTLLSSSAA</sequence>
<gene>
    <name evidence="1" type="ORF">GOB87_11050</name>
</gene>
<proteinExistence type="predicted"/>
<reference evidence="1" key="1">
    <citation type="submission" date="2019-11" db="EMBL/GenBank/DDBJ databases">
        <title>Description of new Acetobacter species.</title>
        <authorList>
            <person name="Cleenwerck I."/>
            <person name="Sombolestani A.S."/>
        </authorList>
    </citation>
    <scope>NUCLEOTIDE SEQUENCE</scope>
    <source>
        <strain evidence="1">LMG 1626</strain>
    </source>
</reference>
<accession>A0A967BDN5</accession>
<organism evidence="1 2">
    <name type="scientific">Acetobacter estunensis</name>
    <dbReference type="NCBI Taxonomy" id="104097"/>
    <lineage>
        <taxon>Bacteria</taxon>
        <taxon>Pseudomonadati</taxon>
        <taxon>Pseudomonadota</taxon>
        <taxon>Alphaproteobacteria</taxon>
        <taxon>Acetobacterales</taxon>
        <taxon>Acetobacteraceae</taxon>
        <taxon>Acetobacter</taxon>
    </lineage>
</organism>
<dbReference type="EMBL" id="WOTH01000023">
    <property type="protein sequence ID" value="NHO54482.1"/>
    <property type="molecule type" value="Genomic_DNA"/>
</dbReference>
<protein>
    <submittedName>
        <fullName evidence="1">Uncharacterized protein</fullName>
    </submittedName>
</protein>
<dbReference type="RefSeq" id="WP_166316556.1">
    <property type="nucleotide sequence ID" value="NZ_WOTH01000023.1"/>
</dbReference>
<keyword evidence="2" id="KW-1185">Reference proteome</keyword>
<evidence type="ECO:0000313" key="1">
    <source>
        <dbReference type="EMBL" id="NHO54482.1"/>
    </source>
</evidence>
<comment type="caution">
    <text evidence="1">The sequence shown here is derived from an EMBL/GenBank/DDBJ whole genome shotgun (WGS) entry which is preliminary data.</text>
</comment>
<dbReference type="Proteomes" id="UP000597459">
    <property type="component" value="Unassembled WGS sequence"/>
</dbReference>